<reference evidence="5 6" key="1">
    <citation type="journal article" date="2013" name="Genome Announc.">
        <title>Draft genome sequences for three mercury-methylating, sulfate-reducing bacteria.</title>
        <authorList>
            <person name="Brown S.D."/>
            <person name="Hurt R.A.Jr."/>
            <person name="Gilmour C.C."/>
            <person name="Elias D.A."/>
        </authorList>
    </citation>
    <scope>NUCLEOTIDE SEQUENCE [LARGE SCALE GENOMIC DNA]</scope>
    <source>
        <strain evidence="5 6">DSM 16529</strain>
    </source>
</reference>
<feature type="domain" description="Glycosyltransferase 2-like" evidence="4">
    <location>
        <begin position="200"/>
        <end position="333"/>
    </location>
</feature>
<protein>
    <submittedName>
        <fullName evidence="5">Glycosyl transferase family 2</fullName>
    </submittedName>
</protein>
<dbReference type="eggNOG" id="COG1216">
    <property type="taxonomic scope" value="Bacteria"/>
</dbReference>
<dbReference type="Gene3D" id="3.90.550.10">
    <property type="entry name" value="Spore Coat Polysaccharide Biosynthesis Protein SpsA, Chain A"/>
    <property type="match status" value="1"/>
</dbReference>
<dbReference type="SUPFAM" id="SSF53448">
    <property type="entry name" value="Nucleotide-diphospho-sugar transferases"/>
    <property type="match status" value="1"/>
</dbReference>
<keyword evidence="2" id="KW-0328">Glycosyltransferase</keyword>
<evidence type="ECO:0000256" key="2">
    <source>
        <dbReference type="ARBA" id="ARBA00022676"/>
    </source>
</evidence>
<dbReference type="AlphaFoldDB" id="S7UT47"/>
<dbReference type="CDD" id="cd00761">
    <property type="entry name" value="Glyco_tranf_GTA_type"/>
    <property type="match status" value="1"/>
</dbReference>
<organism evidence="5 6">
    <name type="scientific">Alkalidesulfovibrio alkalitolerans DSM 16529</name>
    <dbReference type="NCBI Taxonomy" id="1121439"/>
    <lineage>
        <taxon>Bacteria</taxon>
        <taxon>Pseudomonadati</taxon>
        <taxon>Thermodesulfobacteriota</taxon>
        <taxon>Desulfovibrionia</taxon>
        <taxon>Desulfovibrionales</taxon>
        <taxon>Desulfovibrionaceae</taxon>
        <taxon>Alkalidesulfovibrio</taxon>
    </lineage>
</organism>
<sequence length="501" mass="53799">MRPNAKGRRAAHARALLTAVQDADPDVQGVGYFQRLVERREGEKLLDFLEGRLARNAAPFWLHQAWHFGRFAAREGWLAAHVATHAAAGPVRDFVRAECAFGSGDHEAALSALAAFLQEGEMAGWQRPRLLAAESLRRLGRREEAVRLFAAVLGQRPWDAGLWRTLHDLALDVDRARAALPGSLAVCLYSWNKAEPLAGTLEALLPAVSGAHGSGAHGSGVHGAGDVLVVLLDNGSTDETPEVARAFADRMGERFASVRLPVNVGAAGARNWLSALPQVMARDFVCFLDDDALLPPDAFGLLGAAVATHPEAFVWGAKVVDAAAPQIVQHAGQHLLLDEEGFRVDNPQAREPDRGRLDMLAPCTTVTGCCHLFRAAELRAGGGFDIRLSPSQYDDLERDVRRGIQGGFAVCQGHLAVRHLKSSGAASRVERAAAANAAGNRLKLQALHPAAEVARLIAADLRRQEDDLAAKATRLAATLPELTPALKTLEALTALEEPWTR</sequence>
<dbReference type="STRING" id="1121439.dsat_2194"/>
<proteinExistence type="inferred from homology"/>
<dbReference type="InterPro" id="IPR001173">
    <property type="entry name" value="Glyco_trans_2-like"/>
</dbReference>
<dbReference type="InterPro" id="IPR029044">
    <property type="entry name" value="Nucleotide-diphossugar_trans"/>
</dbReference>
<keyword evidence="6" id="KW-1185">Reference proteome</keyword>
<evidence type="ECO:0000313" key="5">
    <source>
        <dbReference type="EMBL" id="EPR35493.1"/>
    </source>
</evidence>
<dbReference type="Proteomes" id="UP000014975">
    <property type="component" value="Unassembled WGS sequence"/>
</dbReference>
<gene>
    <name evidence="5" type="ORF">dsat_2194</name>
</gene>
<dbReference type="PANTHER" id="PTHR43179:SF12">
    <property type="entry name" value="GALACTOFURANOSYLTRANSFERASE GLFT2"/>
    <property type="match status" value="1"/>
</dbReference>
<dbReference type="EMBL" id="ATHI01000004">
    <property type="protein sequence ID" value="EPR35493.1"/>
    <property type="molecule type" value="Genomic_DNA"/>
</dbReference>
<evidence type="ECO:0000256" key="1">
    <source>
        <dbReference type="ARBA" id="ARBA00006739"/>
    </source>
</evidence>
<keyword evidence="3 5" id="KW-0808">Transferase</keyword>
<dbReference type="Pfam" id="PF00535">
    <property type="entry name" value="Glycos_transf_2"/>
    <property type="match status" value="1"/>
</dbReference>
<accession>S7UT47</accession>
<evidence type="ECO:0000256" key="3">
    <source>
        <dbReference type="ARBA" id="ARBA00022679"/>
    </source>
</evidence>
<dbReference type="PATRIC" id="fig|1121439.3.peg.583"/>
<comment type="caution">
    <text evidence="5">The sequence shown here is derived from an EMBL/GenBank/DDBJ whole genome shotgun (WGS) entry which is preliminary data.</text>
</comment>
<dbReference type="PANTHER" id="PTHR43179">
    <property type="entry name" value="RHAMNOSYLTRANSFERASE WBBL"/>
    <property type="match status" value="1"/>
</dbReference>
<evidence type="ECO:0000313" key="6">
    <source>
        <dbReference type="Proteomes" id="UP000014975"/>
    </source>
</evidence>
<dbReference type="RefSeq" id="WP_020886080.1">
    <property type="nucleotide sequence ID" value="NZ_ATHI01000004.1"/>
</dbReference>
<comment type="similarity">
    <text evidence="1">Belongs to the glycosyltransferase 2 family.</text>
</comment>
<dbReference type="GO" id="GO:0016757">
    <property type="term" value="F:glycosyltransferase activity"/>
    <property type="evidence" value="ECO:0007669"/>
    <property type="project" value="UniProtKB-KW"/>
</dbReference>
<name>S7UT47_9BACT</name>
<evidence type="ECO:0000259" key="4">
    <source>
        <dbReference type="Pfam" id="PF00535"/>
    </source>
</evidence>